<dbReference type="GO" id="GO:0004497">
    <property type="term" value="F:monooxygenase activity"/>
    <property type="evidence" value="ECO:0007669"/>
    <property type="project" value="UniProtKB-KW"/>
</dbReference>
<dbReference type="GO" id="GO:0016705">
    <property type="term" value="F:oxidoreductase activity, acting on paired donors, with incorporation or reduction of molecular oxygen"/>
    <property type="evidence" value="ECO:0007669"/>
    <property type="project" value="InterPro"/>
</dbReference>
<dbReference type="PANTHER" id="PTHR46300">
    <property type="entry name" value="P450, PUTATIVE (EUROFUNG)-RELATED-RELATED"/>
    <property type="match status" value="1"/>
</dbReference>
<accession>A0A9W8N0D7</accession>
<dbReference type="Gene3D" id="1.10.630.10">
    <property type="entry name" value="Cytochrome P450"/>
    <property type="match status" value="1"/>
</dbReference>
<proteinExistence type="inferred from homology"/>
<dbReference type="SUPFAM" id="SSF48264">
    <property type="entry name" value="Cytochrome P450"/>
    <property type="match status" value="1"/>
</dbReference>
<evidence type="ECO:0000256" key="8">
    <source>
        <dbReference type="ARBA" id="ARBA00023033"/>
    </source>
</evidence>
<comment type="pathway">
    <text evidence="2">Secondary metabolite biosynthesis.</text>
</comment>
<evidence type="ECO:0000256" key="1">
    <source>
        <dbReference type="ARBA" id="ARBA00001971"/>
    </source>
</evidence>
<protein>
    <recommendedName>
        <fullName evidence="13">Cytochrome P450</fullName>
    </recommendedName>
</protein>
<dbReference type="AlphaFoldDB" id="A0A9W8N0D7"/>
<dbReference type="InterPro" id="IPR001128">
    <property type="entry name" value="Cyt_P450"/>
</dbReference>
<evidence type="ECO:0000256" key="10">
    <source>
        <dbReference type="RuleBase" id="RU000461"/>
    </source>
</evidence>
<evidence type="ECO:0008006" key="13">
    <source>
        <dbReference type="Google" id="ProtNLM"/>
    </source>
</evidence>
<dbReference type="CDD" id="cd11065">
    <property type="entry name" value="CYP64-like"/>
    <property type="match status" value="1"/>
</dbReference>
<evidence type="ECO:0000313" key="11">
    <source>
        <dbReference type="EMBL" id="KAJ3516117.1"/>
    </source>
</evidence>
<dbReference type="InterPro" id="IPR036396">
    <property type="entry name" value="Cyt_P450_sf"/>
</dbReference>
<sequence>MVDLEQTVVVAFVLGLVYYIRSKRNKSQYSQLPLPPGPKRLPILGNILDRPKAFEWETYHRWCQELNTDILYLNYMGTNVVVLDTNEAAYNLLERRSSIYSARSRMTMVNELMGWDFGLGFMNYGERWRTHRRLMHLSFNPAAALKYRPQLLRSTRNLLNRFLDFPDDYVITNVRHMAGETIMSVAYGIEVQPKDDPYIKVAEENMRVGAIAAVPGAFLVDNLPFLKYVPDWFPGADFKRKAKEWKELAQLLIYPPFDVVKRNIATGSAPPSFVANAFEKARAGYQDASYREDVIRDVSASLYAAGSDTTVNAIAVCILGILDHSEVLKKAQAEIDRVVKPGYLPDFEDEPNLPYITAIVKESLRWMTILPIAIPHYVQVEDEYKGYRIPAGSIIIPNSWAMLHDEEAYPDPFSFNPERFMKDGQLNKDIRDPAHACWGFGRRICPGRFMAFSSIWITIASMIAAFDIKKTIDAKGNVIEPSHECVSALLCAPRPFKCSIKPRSKETEHLIRVSAAQEAF</sequence>
<keyword evidence="4 9" id="KW-0349">Heme</keyword>
<keyword evidence="6 10" id="KW-0560">Oxidoreductase</keyword>
<evidence type="ECO:0000256" key="4">
    <source>
        <dbReference type="ARBA" id="ARBA00022617"/>
    </source>
</evidence>
<comment type="caution">
    <text evidence="11">The sequence shown here is derived from an EMBL/GenBank/DDBJ whole genome shotgun (WGS) entry which is preliminary data.</text>
</comment>
<dbReference type="InterPro" id="IPR002401">
    <property type="entry name" value="Cyt_P450_E_grp-I"/>
</dbReference>
<dbReference type="PANTHER" id="PTHR46300:SF7">
    <property type="entry name" value="P450, PUTATIVE (EUROFUNG)-RELATED"/>
    <property type="match status" value="1"/>
</dbReference>
<keyword evidence="7 9" id="KW-0408">Iron</keyword>
<dbReference type="InterPro" id="IPR050364">
    <property type="entry name" value="Cytochrome_P450_fung"/>
</dbReference>
<evidence type="ECO:0000256" key="3">
    <source>
        <dbReference type="ARBA" id="ARBA00010617"/>
    </source>
</evidence>
<dbReference type="PRINTS" id="PR00463">
    <property type="entry name" value="EP450I"/>
</dbReference>
<dbReference type="Pfam" id="PF00067">
    <property type="entry name" value="p450"/>
    <property type="match status" value="1"/>
</dbReference>
<keyword evidence="8 10" id="KW-0503">Monooxygenase</keyword>
<dbReference type="InterPro" id="IPR017972">
    <property type="entry name" value="Cyt_P450_CS"/>
</dbReference>
<keyword evidence="12" id="KW-1185">Reference proteome</keyword>
<comment type="cofactor">
    <cofactor evidence="1 9">
        <name>heme</name>
        <dbReference type="ChEBI" id="CHEBI:30413"/>
    </cofactor>
</comment>
<evidence type="ECO:0000313" key="12">
    <source>
        <dbReference type="Proteomes" id="UP001148786"/>
    </source>
</evidence>
<dbReference type="Proteomes" id="UP001148786">
    <property type="component" value="Unassembled WGS sequence"/>
</dbReference>
<gene>
    <name evidence="11" type="ORF">NLJ89_g1325</name>
</gene>
<organism evidence="11 12">
    <name type="scientific">Agrocybe chaxingu</name>
    <dbReference type="NCBI Taxonomy" id="84603"/>
    <lineage>
        <taxon>Eukaryota</taxon>
        <taxon>Fungi</taxon>
        <taxon>Dikarya</taxon>
        <taxon>Basidiomycota</taxon>
        <taxon>Agaricomycotina</taxon>
        <taxon>Agaricomycetes</taxon>
        <taxon>Agaricomycetidae</taxon>
        <taxon>Agaricales</taxon>
        <taxon>Agaricineae</taxon>
        <taxon>Strophariaceae</taxon>
        <taxon>Agrocybe</taxon>
    </lineage>
</organism>
<evidence type="ECO:0000256" key="2">
    <source>
        <dbReference type="ARBA" id="ARBA00005179"/>
    </source>
</evidence>
<evidence type="ECO:0000256" key="9">
    <source>
        <dbReference type="PIRSR" id="PIRSR602401-1"/>
    </source>
</evidence>
<name>A0A9W8N0D7_9AGAR</name>
<dbReference type="GO" id="GO:0005506">
    <property type="term" value="F:iron ion binding"/>
    <property type="evidence" value="ECO:0007669"/>
    <property type="project" value="InterPro"/>
</dbReference>
<dbReference type="OrthoDB" id="2789670at2759"/>
<feature type="binding site" description="axial binding residue" evidence="9">
    <location>
        <position position="445"/>
    </location>
    <ligand>
        <name>heme</name>
        <dbReference type="ChEBI" id="CHEBI:30413"/>
    </ligand>
    <ligandPart>
        <name>Fe</name>
        <dbReference type="ChEBI" id="CHEBI:18248"/>
    </ligandPart>
</feature>
<keyword evidence="5 9" id="KW-0479">Metal-binding</keyword>
<comment type="similarity">
    <text evidence="3 10">Belongs to the cytochrome P450 family.</text>
</comment>
<evidence type="ECO:0000256" key="5">
    <source>
        <dbReference type="ARBA" id="ARBA00022723"/>
    </source>
</evidence>
<dbReference type="PROSITE" id="PS00086">
    <property type="entry name" value="CYTOCHROME_P450"/>
    <property type="match status" value="1"/>
</dbReference>
<dbReference type="EMBL" id="JANKHO010000067">
    <property type="protein sequence ID" value="KAJ3516117.1"/>
    <property type="molecule type" value="Genomic_DNA"/>
</dbReference>
<dbReference type="GO" id="GO:0020037">
    <property type="term" value="F:heme binding"/>
    <property type="evidence" value="ECO:0007669"/>
    <property type="project" value="InterPro"/>
</dbReference>
<evidence type="ECO:0000256" key="7">
    <source>
        <dbReference type="ARBA" id="ARBA00023004"/>
    </source>
</evidence>
<reference evidence="11" key="1">
    <citation type="submission" date="2022-07" db="EMBL/GenBank/DDBJ databases">
        <title>Genome Sequence of Agrocybe chaxingu.</title>
        <authorList>
            <person name="Buettner E."/>
        </authorList>
    </citation>
    <scope>NUCLEOTIDE SEQUENCE</scope>
    <source>
        <strain evidence="11">MP-N11</strain>
    </source>
</reference>
<evidence type="ECO:0000256" key="6">
    <source>
        <dbReference type="ARBA" id="ARBA00023002"/>
    </source>
</evidence>